<dbReference type="GO" id="GO:0006423">
    <property type="term" value="P:cysteinyl-tRNA aminoacylation"/>
    <property type="evidence" value="ECO:0007669"/>
    <property type="project" value="UniProtKB-UniRule"/>
</dbReference>
<dbReference type="EMBL" id="QOQW01000017">
    <property type="protein sequence ID" value="RCK79000.1"/>
    <property type="molecule type" value="Genomic_DNA"/>
</dbReference>
<dbReference type="Pfam" id="PF09190">
    <property type="entry name" value="DALR_2"/>
    <property type="match status" value="1"/>
</dbReference>
<comment type="similarity">
    <text evidence="2 13">Belongs to the class-I aminoacyl-tRNA synthetase family.</text>
</comment>
<dbReference type="HAMAP" id="MF_00041">
    <property type="entry name" value="Cys_tRNA_synth"/>
    <property type="match status" value="1"/>
</dbReference>
<dbReference type="GO" id="GO:0005829">
    <property type="term" value="C:cytosol"/>
    <property type="evidence" value="ECO:0007669"/>
    <property type="project" value="TreeGrafter"/>
</dbReference>
<keyword evidence="8 13" id="KW-0862">Zinc</keyword>
<keyword evidence="11 13" id="KW-0030">Aminoacyl-tRNA synthetase</keyword>
<dbReference type="PANTHER" id="PTHR10890:SF3">
    <property type="entry name" value="CYSTEINE--TRNA LIGASE, CYTOPLASMIC"/>
    <property type="match status" value="1"/>
</dbReference>
<dbReference type="InterPro" id="IPR015803">
    <property type="entry name" value="Cys-tRNA-ligase"/>
</dbReference>
<evidence type="ECO:0000256" key="6">
    <source>
        <dbReference type="ARBA" id="ARBA00022723"/>
    </source>
</evidence>
<dbReference type="InterPro" id="IPR024909">
    <property type="entry name" value="Cys-tRNA/MSH_ligase"/>
</dbReference>
<sequence length="480" mass="53310">MAIHLYNSLTRAKEPFVPLVEGQVGMYVCGPTVYGPPHLGHAKSYLTFDVLAKYLRHCGFKLRYVQNITDVGHLTDDADAGEDKIVKQARLDQVHPWEIVDKFTRMYFEDMTALRVAHPNFYVRASQHIGEQIEAVMTLLQKGHAYEVDGNVYFDVSSFPGYGKLSGRVIDEQREAVRVEARSEKRHPRDFALWKKAEPGHILRWNSPWGPGYPGWHIECSVMATKYLGETFDIHGGGLENMFPHHECEIAQSEAATGKPFARYWIHNNMVTVDGVKMGKSLGNFRTIRDLLARHSPEAIRVFLLSTHYRSPTNYTEEAITAAATGLARLTHCSAALIDLARQGPAGDDPEMAALCADTTQALTAALDDDLDTPGAIARLYDFVTAVNRRLTAGPLPAAGARAALDLLRLWAGDLLGILAEPTATQGDVDLAPIMDLIIELRKDLKAAKQFALADKIRDRLKAAGLILEDTRDGTRWRKA</sequence>
<keyword evidence="5 13" id="KW-0436">Ligase</keyword>
<feature type="binding site" evidence="13">
    <location>
        <position position="220"/>
    </location>
    <ligand>
        <name>Zn(2+)</name>
        <dbReference type="ChEBI" id="CHEBI:29105"/>
    </ligand>
</feature>
<dbReference type="EC" id="6.1.1.16" evidence="13"/>
<keyword evidence="4 13" id="KW-0963">Cytoplasm</keyword>
<evidence type="ECO:0000313" key="16">
    <source>
        <dbReference type="Proteomes" id="UP000252355"/>
    </source>
</evidence>
<keyword evidence="7 13" id="KW-0547">Nucleotide-binding</keyword>
<feature type="binding site" evidence="13">
    <location>
        <position position="245"/>
    </location>
    <ligand>
        <name>Zn(2+)</name>
        <dbReference type="ChEBI" id="CHEBI:29105"/>
    </ligand>
</feature>
<dbReference type="Proteomes" id="UP000252355">
    <property type="component" value="Unassembled WGS sequence"/>
</dbReference>
<dbReference type="AlphaFoldDB" id="A0A367ZLT7"/>
<proteinExistence type="inferred from homology"/>
<dbReference type="Pfam" id="PF01406">
    <property type="entry name" value="tRNA-synt_1e"/>
    <property type="match status" value="1"/>
</dbReference>
<evidence type="ECO:0000256" key="5">
    <source>
        <dbReference type="ARBA" id="ARBA00022598"/>
    </source>
</evidence>
<evidence type="ECO:0000256" key="2">
    <source>
        <dbReference type="ARBA" id="ARBA00005594"/>
    </source>
</evidence>
<protein>
    <recommendedName>
        <fullName evidence="13">Cysteine--tRNA ligase</fullName>
        <ecNumber evidence="13">6.1.1.16</ecNumber>
    </recommendedName>
    <alternativeName>
        <fullName evidence="13">Cysteinyl-tRNA synthetase</fullName>
        <shortName evidence="13">CysRS</shortName>
    </alternativeName>
</protein>
<accession>A0A367ZLT7</accession>
<dbReference type="PRINTS" id="PR00983">
    <property type="entry name" value="TRNASYNTHCYS"/>
</dbReference>
<comment type="caution">
    <text evidence="15">The sequence shown here is derived from an EMBL/GenBank/DDBJ whole genome shotgun (WGS) entry which is preliminary data.</text>
</comment>
<reference evidence="15 16" key="1">
    <citation type="submission" date="2018-05" db="EMBL/GenBank/DDBJ databases">
        <title>A metagenomic window into the 2 km-deep terrestrial subsurface aquifer revealed taxonomically and functionally diverse microbial community comprising novel uncultured bacterial lineages.</title>
        <authorList>
            <person name="Kadnikov V.V."/>
            <person name="Mardanov A.V."/>
            <person name="Beletsky A.V."/>
            <person name="Banks D."/>
            <person name="Pimenov N.V."/>
            <person name="Frank Y.A."/>
            <person name="Karnachuk O.V."/>
            <person name="Ravin N.V."/>
        </authorList>
    </citation>
    <scope>NUCLEOTIDE SEQUENCE [LARGE SCALE GENOMIC DNA]</scope>
    <source>
        <strain evidence="15">BY5</strain>
    </source>
</reference>
<dbReference type="Gene3D" id="1.20.120.1910">
    <property type="entry name" value="Cysteine-tRNA ligase, C-terminal anti-codon recognition domain"/>
    <property type="match status" value="1"/>
</dbReference>
<dbReference type="InterPro" id="IPR032678">
    <property type="entry name" value="tRNA-synt_1_cat_dom"/>
</dbReference>
<dbReference type="FunFam" id="3.40.50.620:FF:000130">
    <property type="entry name" value="Cysteine--tRNA ligase"/>
    <property type="match status" value="1"/>
</dbReference>
<feature type="binding site" evidence="13">
    <location>
        <position position="249"/>
    </location>
    <ligand>
        <name>Zn(2+)</name>
        <dbReference type="ChEBI" id="CHEBI:29105"/>
    </ligand>
</feature>
<keyword evidence="6 13" id="KW-0479">Metal-binding</keyword>
<dbReference type="SUPFAM" id="SSF47323">
    <property type="entry name" value="Anticodon-binding domain of a subclass of class I aminoacyl-tRNA synthetases"/>
    <property type="match status" value="1"/>
</dbReference>
<evidence type="ECO:0000256" key="13">
    <source>
        <dbReference type="HAMAP-Rule" id="MF_00041"/>
    </source>
</evidence>
<gene>
    <name evidence="13" type="primary">cysS</name>
    <name evidence="15" type="ORF">OZSIB_0551</name>
</gene>
<evidence type="ECO:0000256" key="12">
    <source>
        <dbReference type="ARBA" id="ARBA00047398"/>
    </source>
</evidence>
<comment type="subcellular location">
    <subcellularLocation>
        <location evidence="1 13">Cytoplasm</location>
    </subcellularLocation>
</comment>
<keyword evidence="10 13" id="KW-0648">Protein biosynthesis</keyword>
<dbReference type="InterPro" id="IPR009080">
    <property type="entry name" value="tRNAsynth_Ia_anticodon-bd"/>
</dbReference>
<evidence type="ECO:0000256" key="11">
    <source>
        <dbReference type="ARBA" id="ARBA00023146"/>
    </source>
</evidence>
<dbReference type="GO" id="GO:0004817">
    <property type="term" value="F:cysteine-tRNA ligase activity"/>
    <property type="evidence" value="ECO:0007669"/>
    <property type="project" value="UniProtKB-UniRule"/>
</dbReference>
<evidence type="ECO:0000256" key="4">
    <source>
        <dbReference type="ARBA" id="ARBA00022490"/>
    </source>
</evidence>
<evidence type="ECO:0000259" key="14">
    <source>
        <dbReference type="SMART" id="SM00840"/>
    </source>
</evidence>
<dbReference type="GO" id="GO:0005524">
    <property type="term" value="F:ATP binding"/>
    <property type="evidence" value="ECO:0007669"/>
    <property type="project" value="UniProtKB-UniRule"/>
</dbReference>
<evidence type="ECO:0000313" key="15">
    <source>
        <dbReference type="EMBL" id="RCK79000.1"/>
    </source>
</evidence>
<dbReference type="GO" id="GO:0008270">
    <property type="term" value="F:zinc ion binding"/>
    <property type="evidence" value="ECO:0007669"/>
    <property type="project" value="UniProtKB-UniRule"/>
</dbReference>
<dbReference type="SMART" id="SM00840">
    <property type="entry name" value="DALR_2"/>
    <property type="match status" value="1"/>
</dbReference>
<evidence type="ECO:0000256" key="8">
    <source>
        <dbReference type="ARBA" id="ARBA00022833"/>
    </source>
</evidence>
<dbReference type="Gene3D" id="3.40.50.620">
    <property type="entry name" value="HUPs"/>
    <property type="match status" value="1"/>
</dbReference>
<comment type="cofactor">
    <cofactor evidence="13">
        <name>Zn(2+)</name>
        <dbReference type="ChEBI" id="CHEBI:29105"/>
    </cofactor>
    <text evidence="13">Binds 1 zinc ion per subunit.</text>
</comment>
<evidence type="ECO:0000256" key="9">
    <source>
        <dbReference type="ARBA" id="ARBA00022840"/>
    </source>
</evidence>
<dbReference type="CDD" id="cd00672">
    <property type="entry name" value="CysRS_core"/>
    <property type="match status" value="1"/>
</dbReference>
<dbReference type="InterPro" id="IPR015273">
    <property type="entry name" value="Cys-tRNA-synt_Ia_DALR"/>
</dbReference>
<feature type="binding site" evidence="13">
    <location>
        <position position="29"/>
    </location>
    <ligand>
        <name>Zn(2+)</name>
        <dbReference type="ChEBI" id="CHEBI:29105"/>
    </ligand>
</feature>
<comment type="catalytic activity">
    <reaction evidence="12 13">
        <text>tRNA(Cys) + L-cysteine + ATP = L-cysteinyl-tRNA(Cys) + AMP + diphosphate</text>
        <dbReference type="Rhea" id="RHEA:17773"/>
        <dbReference type="Rhea" id="RHEA-COMP:9661"/>
        <dbReference type="Rhea" id="RHEA-COMP:9679"/>
        <dbReference type="ChEBI" id="CHEBI:30616"/>
        <dbReference type="ChEBI" id="CHEBI:33019"/>
        <dbReference type="ChEBI" id="CHEBI:35235"/>
        <dbReference type="ChEBI" id="CHEBI:78442"/>
        <dbReference type="ChEBI" id="CHEBI:78517"/>
        <dbReference type="ChEBI" id="CHEBI:456215"/>
        <dbReference type="EC" id="6.1.1.16"/>
    </reaction>
</comment>
<feature type="domain" description="Cysteinyl-tRNA synthetase class Ia DALR" evidence="14">
    <location>
        <begin position="362"/>
        <end position="427"/>
    </location>
</feature>
<evidence type="ECO:0000256" key="3">
    <source>
        <dbReference type="ARBA" id="ARBA00011245"/>
    </source>
</evidence>
<evidence type="ECO:0000256" key="7">
    <source>
        <dbReference type="ARBA" id="ARBA00022741"/>
    </source>
</evidence>
<keyword evidence="9 13" id="KW-0067">ATP-binding</keyword>
<feature type="short sequence motif" description="'KMSKS' region" evidence="13">
    <location>
        <begin position="277"/>
        <end position="281"/>
    </location>
</feature>
<dbReference type="NCBIfam" id="TIGR00435">
    <property type="entry name" value="cysS"/>
    <property type="match status" value="1"/>
</dbReference>
<dbReference type="PANTHER" id="PTHR10890">
    <property type="entry name" value="CYSTEINYL-TRNA SYNTHETASE"/>
    <property type="match status" value="1"/>
</dbReference>
<comment type="subunit">
    <text evidence="3 13">Monomer.</text>
</comment>
<feature type="binding site" evidence="13">
    <location>
        <position position="280"/>
    </location>
    <ligand>
        <name>ATP</name>
        <dbReference type="ChEBI" id="CHEBI:30616"/>
    </ligand>
</feature>
<dbReference type="InterPro" id="IPR014729">
    <property type="entry name" value="Rossmann-like_a/b/a_fold"/>
</dbReference>
<dbReference type="SUPFAM" id="SSF52374">
    <property type="entry name" value="Nucleotidylyl transferase"/>
    <property type="match status" value="1"/>
</dbReference>
<name>A0A367ZLT7_9BACT</name>
<organism evidence="15 16">
    <name type="scientific">Candidatus Ozemobacter sibiricus</name>
    <dbReference type="NCBI Taxonomy" id="2268124"/>
    <lineage>
        <taxon>Bacteria</taxon>
        <taxon>Candidatus Ozemobacteria</taxon>
        <taxon>Candidatus Ozemobacterales</taxon>
        <taxon>Candidatus Ozemobacteraceae</taxon>
        <taxon>Candidatus Ozemobacter</taxon>
    </lineage>
</organism>
<evidence type="ECO:0000256" key="1">
    <source>
        <dbReference type="ARBA" id="ARBA00004496"/>
    </source>
</evidence>
<feature type="short sequence motif" description="'HIGH' region" evidence="13">
    <location>
        <begin position="31"/>
        <end position="41"/>
    </location>
</feature>
<evidence type="ECO:0000256" key="10">
    <source>
        <dbReference type="ARBA" id="ARBA00022917"/>
    </source>
</evidence>